<dbReference type="Gene3D" id="3.40.50.300">
    <property type="entry name" value="P-loop containing nucleotide triphosphate hydrolases"/>
    <property type="match status" value="3"/>
</dbReference>
<keyword evidence="8" id="KW-0832">Ubl conjugation</keyword>
<evidence type="ECO:0000256" key="11">
    <source>
        <dbReference type="SAM" id="Coils"/>
    </source>
</evidence>
<keyword evidence="4" id="KW-0399">Innate immunity</keyword>
<dbReference type="InterPro" id="IPR031964">
    <property type="entry name" value="CARD_dom"/>
</dbReference>
<organism evidence="15 16">
    <name type="scientific">Anolis carolinensis</name>
    <name type="common">Green anole</name>
    <name type="synonym">American chameleon</name>
    <dbReference type="NCBI Taxonomy" id="28377"/>
    <lineage>
        <taxon>Eukaryota</taxon>
        <taxon>Metazoa</taxon>
        <taxon>Chordata</taxon>
        <taxon>Craniata</taxon>
        <taxon>Vertebrata</taxon>
        <taxon>Euteleostomi</taxon>
        <taxon>Lepidosauria</taxon>
        <taxon>Squamata</taxon>
        <taxon>Bifurcata</taxon>
        <taxon>Unidentata</taxon>
        <taxon>Episquamata</taxon>
        <taxon>Toxicofera</taxon>
        <taxon>Iguania</taxon>
        <taxon>Dactyloidae</taxon>
        <taxon>Anolis</taxon>
    </lineage>
</organism>
<dbReference type="InterPro" id="IPR038557">
    <property type="entry name" value="RLR_C_sf"/>
</dbReference>
<dbReference type="PROSITE" id="PS51789">
    <property type="entry name" value="RLR_CTR"/>
    <property type="match status" value="1"/>
</dbReference>
<keyword evidence="5" id="KW-0677">Repeat</keyword>
<keyword evidence="3" id="KW-0597">Phosphoprotein</keyword>
<evidence type="ECO:0000256" key="7">
    <source>
        <dbReference type="ARBA" id="ARBA00022840"/>
    </source>
</evidence>
<feature type="domain" description="Helicase C-terminal" evidence="13">
    <location>
        <begin position="402"/>
        <end position="580"/>
    </location>
</feature>
<dbReference type="Proteomes" id="UP000001646">
    <property type="component" value="Unplaced"/>
</dbReference>
<evidence type="ECO:0000256" key="5">
    <source>
        <dbReference type="ARBA" id="ARBA00022737"/>
    </source>
</evidence>
<protein>
    <submittedName>
        <fullName evidence="15">RNA sensor RIG-I</fullName>
    </submittedName>
</protein>
<dbReference type="FunFam" id="3.40.50.300:FF:001291">
    <property type="entry name" value="Probable ATP-dependent RNA helicase DDX58"/>
    <property type="match status" value="1"/>
</dbReference>
<evidence type="ECO:0000256" key="2">
    <source>
        <dbReference type="ARBA" id="ARBA00022499"/>
    </source>
</evidence>
<dbReference type="GO" id="GO:0005737">
    <property type="term" value="C:cytoplasm"/>
    <property type="evidence" value="ECO:0007669"/>
    <property type="project" value="UniProtKB-ARBA"/>
</dbReference>
<dbReference type="PANTHER" id="PTHR14074:SF16">
    <property type="entry name" value="ANTIVIRAL INNATE IMMUNE RESPONSE RECEPTOR RIG-I"/>
    <property type="match status" value="1"/>
</dbReference>
<dbReference type="Pfam" id="PF00271">
    <property type="entry name" value="Helicase_C"/>
    <property type="match status" value="1"/>
</dbReference>
<dbReference type="InterPro" id="IPR001650">
    <property type="entry name" value="Helicase_C-like"/>
</dbReference>
<feature type="domain" description="Helicase ATP-binding" evidence="12">
    <location>
        <begin position="212"/>
        <end position="391"/>
    </location>
</feature>
<reference evidence="15" key="3">
    <citation type="submission" date="2025-09" db="UniProtKB">
        <authorList>
            <consortium name="Ensembl"/>
        </authorList>
    </citation>
    <scope>IDENTIFICATION</scope>
</reference>
<reference evidence="15" key="2">
    <citation type="submission" date="2025-08" db="UniProtKB">
        <authorList>
            <consortium name="Ensembl"/>
        </authorList>
    </citation>
    <scope>IDENTIFICATION</scope>
</reference>
<dbReference type="Pfam" id="PF11648">
    <property type="entry name" value="RIG-I_C-RD"/>
    <property type="match status" value="1"/>
</dbReference>
<evidence type="ECO:0000259" key="12">
    <source>
        <dbReference type="PROSITE" id="PS51192"/>
    </source>
</evidence>
<evidence type="ECO:0000256" key="6">
    <source>
        <dbReference type="ARBA" id="ARBA00022741"/>
    </source>
</evidence>
<dbReference type="Gene3D" id="2.170.150.30">
    <property type="entry name" value="RIG-I-like receptor, C-terminal regulatory domain"/>
    <property type="match status" value="1"/>
</dbReference>
<dbReference type="InterPro" id="IPR027417">
    <property type="entry name" value="P-loop_NTPase"/>
</dbReference>
<comment type="similarity">
    <text evidence="1">Belongs to the helicase family. RLR subfamily.</text>
</comment>
<feature type="coiled-coil region" evidence="11">
    <location>
        <begin position="547"/>
        <end position="600"/>
    </location>
</feature>
<dbReference type="SUPFAM" id="SSF52540">
    <property type="entry name" value="P-loop containing nucleoside triphosphate hydrolases"/>
    <property type="match status" value="2"/>
</dbReference>
<evidence type="ECO:0000256" key="10">
    <source>
        <dbReference type="ARBA" id="ARBA00049390"/>
    </source>
</evidence>
<feature type="domain" description="RLR CTR" evidence="14">
    <location>
        <begin position="601"/>
        <end position="729"/>
    </location>
</feature>
<dbReference type="InterPro" id="IPR011545">
    <property type="entry name" value="DEAD/DEAH_box_helicase_dom"/>
</dbReference>
<comment type="catalytic activity">
    <reaction evidence="10">
        <text>ATP + H2O = ADP + phosphate + H(+)</text>
        <dbReference type="Rhea" id="RHEA:13065"/>
        <dbReference type="ChEBI" id="CHEBI:15377"/>
        <dbReference type="ChEBI" id="CHEBI:15378"/>
        <dbReference type="ChEBI" id="CHEBI:30616"/>
        <dbReference type="ChEBI" id="CHEBI:43474"/>
        <dbReference type="ChEBI" id="CHEBI:456216"/>
        <dbReference type="EC" id="3.6.4.13"/>
    </reaction>
    <physiologicalReaction direction="left-to-right" evidence="10">
        <dbReference type="Rhea" id="RHEA:13066"/>
    </physiologicalReaction>
</comment>
<dbReference type="Gene3D" id="1.10.533.10">
    <property type="entry name" value="Death Domain, Fas"/>
    <property type="match status" value="1"/>
</dbReference>
<dbReference type="InterPro" id="IPR051363">
    <property type="entry name" value="RLR_Helicase"/>
</dbReference>
<keyword evidence="6" id="KW-0547">Nucleotide-binding</keyword>
<dbReference type="PANTHER" id="PTHR14074">
    <property type="entry name" value="HELICASE WITH DEATH DOMAIN-RELATED"/>
    <property type="match status" value="1"/>
</dbReference>
<dbReference type="Bgee" id="ENSACAG00000001354">
    <property type="expression patterns" value="Expressed in skeletal muscle tissue and 10 other cell types or tissues"/>
</dbReference>
<evidence type="ECO:0000256" key="8">
    <source>
        <dbReference type="ARBA" id="ARBA00022843"/>
    </source>
</evidence>
<keyword evidence="7" id="KW-0067">ATP-binding</keyword>
<dbReference type="InterPro" id="IPR021673">
    <property type="entry name" value="RLR_CTR"/>
</dbReference>
<dbReference type="SMART" id="SM00487">
    <property type="entry name" value="DEXDc"/>
    <property type="match status" value="1"/>
</dbReference>
<evidence type="ECO:0000256" key="9">
    <source>
        <dbReference type="ARBA" id="ARBA00022859"/>
    </source>
</evidence>
<evidence type="ECO:0000313" key="16">
    <source>
        <dbReference type="Proteomes" id="UP000001646"/>
    </source>
</evidence>
<evidence type="ECO:0000259" key="14">
    <source>
        <dbReference type="PROSITE" id="PS51789"/>
    </source>
</evidence>
<dbReference type="Pfam" id="PF00270">
    <property type="entry name" value="DEAD"/>
    <property type="match status" value="1"/>
</dbReference>
<gene>
    <name evidence="15" type="primary">RIGI</name>
</gene>
<evidence type="ECO:0000256" key="4">
    <source>
        <dbReference type="ARBA" id="ARBA00022588"/>
    </source>
</evidence>
<dbReference type="InterPro" id="IPR011029">
    <property type="entry name" value="DEATH-like_dom_sf"/>
</dbReference>
<keyword evidence="16" id="KW-1185">Reference proteome</keyword>
<proteinExistence type="inferred from homology"/>
<dbReference type="GO" id="GO:0045087">
    <property type="term" value="P:innate immune response"/>
    <property type="evidence" value="ECO:0007669"/>
    <property type="project" value="UniProtKB-KW"/>
</dbReference>
<accession>A0A803TRI8</accession>
<dbReference type="GO" id="GO:0003724">
    <property type="term" value="F:RNA helicase activity"/>
    <property type="evidence" value="ECO:0007669"/>
    <property type="project" value="UniProtKB-EC"/>
</dbReference>
<dbReference type="PROSITE" id="PS51192">
    <property type="entry name" value="HELICASE_ATP_BIND_1"/>
    <property type="match status" value="1"/>
</dbReference>
<dbReference type="PROSITE" id="PS51194">
    <property type="entry name" value="HELICASE_CTER"/>
    <property type="match status" value="1"/>
</dbReference>
<dbReference type="Ensembl" id="ENSACAT00000037119.1">
    <property type="protein sequence ID" value="ENSACAP00000037828.1"/>
    <property type="gene ID" value="ENSACAG00000001354.3"/>
</dbReference>
<keyword evidence="9" id="KW-0391">Immunity</keyword>
<dbReference type="AlphaFoldDB" id="A0A803TRI8"/>
<dbReference type="InterPro" id="IPR014001">
    <property type="entry name" value="Helicase_ATP-bd"/>
</dbReference>
<evidence type="ECO:0000313" key="15">
    <source>
        <dbReference type="Ensembl" id="ENSACAP00000037828.1"/>
    </source>
</evidence>
<dbReference type="Pfam" id="PF16739">
    <property type="entry name" value="CARD_2"/>
    <property type="match status" value="1"/>
</dbReference>
<dbReference type="GO" id="GO:0005524">
    <property type="term" value="F:ATP binding"/>
    <property type="evidence" value="ECO:0007669"/>
    <property type="project" value="UniProtKB-KW"/>
</dbReference>
<dbReference type="CDD" id="cd15805">
    <property type="entry name" value="RIG-I_C"/>
    <property type="match status" value="1"/>
</dbReference>
<name>A0A803TRI8_ANOCA</name>
<evidence type="ECO:0000259" key="13">
    <source>
        <dbReference type="PROSITE" id="PS51194"/>
    </source>
</evidence>
<dbReference type="GO" id="GO:0003676">
    <property type="term" value="F:nucleic acid binding"/>
    <property type="evidence" value="ECO:0007669"/>
    <property type="project" value="InterPro"/>
</dbReference>
<keyword evidence="11" id="KW-0175">Coiled coil</keyword>
<sequence length="733" mass="84040">MTAEEKENLLRFRHYIQKTLNPVYILSYMKDWLPDDMVEKIQGLKDNPTTAAEIFLQSIVELTSDGWFRGFLNALSAAGYTGLHHAIENWNFEMIENLAPHRALLNVIEPSLRVVDPEQVFPHMTDLKQMYLLYHANNSEITFFILCADNDNGRDVEMMDEDENSHVIDINVQYSEEPESDNLSASPCSPSKMLQESIYVPKEARNYQKELAQPALNGKHTIICAPTGSGKTFVSVMICDHHLQKMPPGMKGKVVFLATKVPVYEQQKKVFQEYFKRSGYKVSGICGDTVANSPVEMIVEGNDIIVMTPQILVNCLNDGTLASLSLFTLMIFDECHNTIGNHPYHILMSKYLDLKFDQPTTPLPQIVGLTASLGVGSAKNLNETIKYICEICASLNAEVISTVKENIQELEEIVYKPQKCNYDFHLLRPFIPDPKVLCVCGYIMLKLRSLLPQFPQLQHLNPEVLMGRGKRNQKTGMTLPNQKGVLDSFKTTGDSKILIATSVADEGIDIAQCNLVLLYEYTGNVIKMIQVRGRGRAKYSKCILVTSKKEQEENERYNMMKEELMNKAIKEVQDWKEEVFAQKIRELQKTEKQLQDSKKKEPQRRLLSGNRRLLCSKCKIFACDTDDIRVIEESHHTVIDENFIKRYITKPHEKPSCYGNFEKRCKLHCAKCQHDWGITVKYKAFDDLPIIKIDSFSVEDVSTGRQHYFRKWKNANFAMKEFDIEEMYNLVVE</sequence>
<dbReference type="GeneTree" id="ENSGT00940000153173"/>
<keyword evidence="2" id="KW-1017">Isopeptide bond</keyword>
<dbReference type="SMART" id="SM00490">
    <property type="entry name" value="HELICc"/>
    <property type="match status" value="1"/>
</dbReference>
<reference evidence="15" key="1">
    <citation type="submission" date="2009-12" db="EMBL/GenBank/DDBJ databases">
        <title>The Genome Sequence of Anolis carolinensis (Green Anole Lizard).</title>
        <authorList>
            <consortium name="The Genome Sequencing Platform"/>
            <person name="Di Palma F."/>
            <person name="Alfoldi J."/>
            <person name="Heiman D."/>
            <person name="Young S."/>
            <person name="Grabherr M."/>
            <person name="Johnson J."/>
            <person name="Lander E.S."/>
            <person name="Lindblad-Toh K."/>
        </authorList>
    </citation>
    <scope>NUCLEOTIDE SEQUENCE [LARGE SCALE GENOMIC DNA]</scope>
    <source>
        <strain evidence="15">JBL SC #1</strain>
    </source>
</reference>
<evidence type="ECO:0000256" key="3">
    <source>
        <dbReference type="ARBA" id="ARBA00022553"/>
    </source>
</evidence>
<dbReference type="FunFam" id="2.170.150.30:FF:000001">
    <property type="entry name" value="Probable ATP-dependent RNA helicase DDX58"/>
    <property type="match status" value="1"/>
</dbReference>
<evidence type="ECO:0000256" key="1">
    <source>
        <dbReference type="ARBA" id="ARBA00006866"/>
    </source>
</evidence>